<evidence type="ECO:0000313" key="4">
    <source>
        <dbReference type="EMBL" id="ACE03351.1"/>
    </source>
</evidence>
<dbReference type="eggNOG" id="COG1088">
    <property type="taxonomic scope" value="Bacteria"/>
</dbReference>
<dbReference type="PROSITE" id="PS50975">
    <property type="entry name" value="ATP_GRASP"/>
    <property type="match status" value="1"/>
</dbReference>
<keyword evidence="2" id="KW-0067">ATP-binding</keyword>
<dbReference type="Pfam" id="PF21360">
    <property type="entry name" value="PylC-like_N"/>
    <property type="match status" value="1"/>
</dbReference>
<dbReference type="InterPro" id="IPR001509">
    <property type="entry name" value="Epimerase_deHydtase"/>
</dbReference>
<dbReference type="eggNOG" id="COG0458">
    <property type="taxonomic scope" value="Bacteria"/>
</dbReference>
<reference evidence="4" key="1">
    <citation type="submission" date="2008-06" db="EMBL/GenBank/DDBJ databases">
        <title>Complete sequence of Chlorobium phaeobacteroides BS1.</title>
        <authorList>
            <consortium name="US DOE Joint Genome Institute"/>
            <person name="Lucas S."/>
            <person name="Copeland A."/>
            <person name="Lapidus A."/>
            <person name="Glavina del Rio T."/>
            <person name="Dalin E."/>
            <person name="Tice H."/>
            <person name="Bruce D."/>
            <person name="Goodwin L."/>
            <person name="Pitluck S."/>
            <person name="Schmutz J."/>
            <person name="Larimer F."/>
            <person name="Land M."/>
            <person name="Hauser L."/>
            <person name="Kyrpides N."/>
            <person name="Ovchinnikova G."/>
            <person name="Li T."/>
            <person name="Liu Z."/>
            <person name="Zhao F."/>
            <person name="Overmann J."/>
            <person name="Bryant D.A."/>
            <person name="Richardson P."/>
        </authorList>
    </citation>
    <scope>NUCLEOTIDE SEQUENCE [LARGE SCALE GENOMIC DNA]</scope>
    <source>
        <strain evidence="4">BS1</strain>
    </source>
</reference>
<dbReference type="InterPro" id="IPR013815">
    <property type="entry name" value="ATP_grasp_subdomain_1"/>
</dbReference>
<gene>
    <name evidence="4" type="ordered locus">Cphamn1_0385</name>
</gene>
<dbReference type="InterPro" id="IPR048764">
    <property type="entry name" value="PylC_N"/>
</dbReference>
<dbReference type="CDD" id="cd08946">
    <property type="entry name" value="SDR_e"/>
    <property type="match status" value="1"/>
</dbReference>
<comment type="similarity">
    <text evidence="1">Belongs to the NAD(P)-dependent epimerase/dehydratase family.</text>
</comment>
<dbReference type="Gene3D" id="3.30.470.20">
    <property type="entry name" value="ATP-grasp fold, B domain"/>
    <property type="match status" value="1"/>
</dbReference>
<dbReference type="GO" id="GO:0005524">
    <property type="term" value="F:ATP binding"/>
    <property type="evidence" value="ECO:0007669"/>
    <property type="project" value="UniProtKB-UniRule"/>
</dbReference>
<dbReference type="Pfam" id="PF01370">
    <property type="entry name" value="Epimerase"/>
    <property type="match status" value="1"/>
</dbReference>
<keyword evidence="2" id="KW-0547">Nucleotide-binding</keyword>
<dbReference type="EMBL" id="CP001101">
    <property type="protein sequence ID" value="ACE03351.1"/>
    <property type="molecule type" value="Genomic_DNA"/>
</dbReference>
<dbReference type="PANTHER" id="PTHR43000">
    <property type="entry name" value="DTDP-D-GLUCOSE 4,6-DEHYDRATASE-RELATED"/>
    <property type="match status" value="1"/>
</dbReference>
<evidence type="ECO:0000256" key="2">
    <source>
        <dbReference type="PROSITE-ProRule" id="PRU00409"/>
    </source>
</evidence>
<name>B3ELM2_CHLPB</name>
<accession>B3ELM2</accession>
<evidence type="ECO:0000259" key="3">
    <source>
        <dbReference type="PROSITE" id="PS50975"/>
    </source>
</evidence>
<protein>
    <submittedName>
        <fullName evidence="4">NAD-dependent epimerase/dehydratase</fullName>
    </submittedName>
</protein>
<proteinExistence type="inferred from homology"/>
<sequence>MITIGITGAGGGVGQSILHALSQSTLELKIVSMDASPRSIGMFWSDDSWLLPKVSQEESYIKSLLDICNHENLDIIIPGLDIELPVLSRHRDTFLQHGCKVIVGSKEAVSICRDKFRQSVFCREKNLPFVKTCSLEDARKMPDSFDYPVIVKPRGGSASAGASLVFNPDQLYQIPDDQPMIVQDYLPPNDSASRSFSGKTSTGNLDQSNEISVQYYINRSGNVSGSFASVNLLKNGIPVEISPEPDSPAIAAGLPIVKALAQEGLTGPVNLQGRQKDGDILFFEINARFTGITGLRASFGYKEVEAAICDLLFDSDKDVEALLGYLPGYFGLRYVADSIVPVERMNRLCLPNHGKTPSRGSSSAPSSENILVTGASGYFGAAIIEQLLDVQKGHTITALARTDHAETGLVNTFGNHNNFACVRGEFPGSIPDLQGMDTVIHAASLRPGSDPSPLFLTNTDGTRALLEAMHDAGVGKLIFISSQSVYGTARTPLWKEEMPAKPETPYALSKWIGELLSLSENYSIPQVIILRVARIYGLGHFVRWDELPHKFALNAAKKRALPLFGSKNRIDLLHVNDAARAVRASCCTSFPETSKIILNIGSGTPVSISDFASICQAASRNCGLPAPPIEQNQNDEASPLYWGMDIRKAKESLGWVPRHSLQSGMEELIRYQLDNAE</sequence>
<dbReference type="Gene3D" id="3.40.50.720">
    <property type="entry name" value="NAD(P)-binding Rossmann-like Domain"/>
    <property type="match status" value="1"/>
</dbReference>
<dbReference type="SUPFAM" id="SSF51735">
    <property type="entry name" value="NAD(P)-binding Rossmann-fold domains"/>
    <property type="match status" value="2"/>
</dbReference>
<dbReference type="InterPro" id="IPR011761">
    <property type="entry name" value="ATP-grasp"/>
</dbReference>
<dbReference type="SUPFAM" id="SSF56059">
    <property type="entry name" value="Glutathione synthetase ATP-binding domain-like"/>
    <property type="match status" value="1"/>
</dbReference>
<dbReference type="GO" id="GO:0046872">
    <property type="term" value="F:metal ion binding"/>
    <property type="evidence" value="ECO:0007669"/>
    <property type="project" value="InterPro"/>
</dbReference>
<dbReference type="Gene3D" id="3.30.1490.20">
    <property type="entry name" value="ATP-grasp fold, A domain"/>
    <property type="match status" value="1"/>
</dbReference>
<dbReference type="AlphaFoldDB" id="B3ELM2"/>
<dbReference type="InterPro" id="IPR036291">
    <property type="entry name" value="NAD(P)-bd_dom_sf"/>
</dbReference>
<dbReference type="HOGENOM" id="CLU_405826_0_0_10"/>
<dbReference type="OrthoDB" id="650389at2"/>
<evidence type="ECO:0000256" key="1">
    <source>
        <dbReference type="ARBA" id="ARBA00007637"/>
    </source>
</evidence>
<dbReference type="Gene3D" id="3.40.50.20">
    <property type="match status" value="1"/>
</dbReference>
<organism evidence="4">
    <name type="scientific">Chlorobium phaeobacteroides (strain BS1)</name>
    <dbReference type="NCBI Taxonomy" id="331678"/>
    <lineage>
        <taxon>Bacteria</taxon>
        <taxon>Pseudomonadati</taxon>
        <taxon>Chlorobiota</taxon>
        <taxon>Chlorobiia</taxon>
        <taxon>Chlorobiales</taxon>
        <taxon>Chlorobiaceae</taxon>
        <taxon>Chlorobium/Pelodictyon group</taxon>
        <taxon>Chlorobium</taxon>
    </lineage>
</organism>
<dbReference type="KEGG" id="cpb:Cphamn1_0385"/>
<feature type="domain" description="ATP-grasp" evidence="3">
    <location>
        <begin position="119"/>
        <end position="312"/>
    </location>
</feature>
<dbReference type="STRING" id="331678.Cphamn1_0385"/>